<protein>
    <submittedName>
        <fullName evidence="4">Galectin domain-containing protein</fullName>
    </submittedName>
</protein>
<feature type="compositionally biased region" description="Acidic residues" evidence="1">
    <location>
        <begin position="191"/>
        <end position="200"/>
    </location>
</feature>
<reference evidence="4" key="1">
    <citation type="submission" date="2016-11" db="UniProtKB">
        <authorList>
            <consortium name="WormBaseParasite"/>
        </authorList>
    </citation>
    <scope>IDENTIFICATION</scope>
</reference>
<evidence type="ECO:0000313" key="3">
    <source>
        <dbReference type="Proteomes" id="UP000095284"/>
    </source>
</evidence>
<feature type="region of interest" description="Disordered" evidence="1">
    <location>
        <begin position="388"/>
        <end position="416"/>
    </location>
</feature>
<feature type="compositionally biased region" description="Low complexity" evidence="1">
    <location>
        <begin position="391"/>
        <end position="413"/>
    </location>
</feature>
<evidence type="ECO:0000256" key="1">
    <source>
        <dbReference type="SAM" id="MobiDB-lite"/>
    </source>
</evidence>
<keyword evidence="2" id="KW-0732">Signal</keyword>
<organism evidence="3 4">
    <name type="scientific">Bursaphelenchus xylophilus</name>
    <name type="common">Pinewood nematode worm</name>
    <name type="synonym">Aphelenchoides xylophilus</name>
    <dbReference type="NCBI Taxonomy" id="6326"/>
    <lineage>
        <taxon>Eukaryota</taxon>
        <taxon>Metazoa</taxon>
        <taxon>Ecdysozoa</taxon>
        <taxon>Nematoda</taxon>
        <taxon>Chromadorea</taxon>
        <taxon>Rhabditida</taxon>
        <taxon>Tylenchina</taxon>
        <taxon>Tylenchomorpha</taxon>
        <taxon>Aphelenchoidea</taxon>
        <taxon>Aphelenchoididae</taxon>
        <taxon>Bursaphelenchus</taxon>
    </lineage>
</organism>
<feature type="signal peptide" evidence="2">
    <location>
        <begin position="1"/>
        <end position="17"/>
    </location>
</feature>
<feature type="chain" id="PRO_5009304516" evidence="2">
    <location>
        <begin position="18"/>
        <end position="1046"/>
    </location>
</feature>
<name>A0A1I7RMM3_BURXY</name>
<accession>A0A1I7RMM3</accession>
<dbReference type="Proteomes" id="UP000095284">
    <property type="component" value="Unplaced"/>
</dbReference>
<evidence type="ECO:0000256" key="2">
    <source>
        <dbReference type="SAM" id="SignalP"/>
    </source>
</evidence>
<proteinExistence type="predicted"/>
<sequence length="1046" mass="117888">MFHYLFLSFLATVLAHGDRETYTKICGGMRRGVSVFYKGVPTSELFSLTLYDQRKGSCGRKTDFSRSIRPFYAAHIGRFPMDLRKNNSIFLAYGGPEGRRFAKSSYFDQPEPRDDRKFTIEIRMVNDTCARYYVDKNEVGDVCNRYFRDANCLVSSNGVDIRRHWVKGDPGCSQEADDNSYSRSDDNSRYDDDDDDDSDDRSDSSRGRRRGRRSASLAYCVTSGEWYLMPVCGRLEPGMKVRFYASVFRTEWIIQLHVNRETQCYNGKMDLNTDRPFHVNHYFVHPQIPAHNRQFAVVAGPANSWDFYHWVDMRSDIQQNQFIQADVIVVKGGFDYFANGNYIASAMSNYATEKVDCVLATMDANVPYKWIEGQPNCPYRANDTIRPGFEPTTEAPPTTTTSSSSQSPTGSTPRPTPPPYFPPPGWPYCIPPFCYPYITFPCHPMCYTNCPVYCPPACYVVPGYGYQPPPVYPPCNLANLPTCLPYYGVPPYEAVPAAYVAPQCHYLPGIWPWIHWYLPNNAINSINRKHRNLAANSVNSLHCLDCVYPVHSKHRKHTINPQHGFYAKFPNNFSNFEPDAVHINIANPHDNLNTSSWLFNVPISAASRALTYYFLPVCGRLTPGMKVRFYTSIVTMPAWIIQIQVGRETTCTEGIDLNTDRPFHVNHNFTAGEYALATGPSDSWIYTHVYHMNGEIAPNVFFQADIHVIEGGYQYYINGKLIDTVMSPYSNEKADCIIGTHEANVPYKWIEGQPNCPYRSGDTIRPGYYTTPVPTTSLSPTVSTPQPTPPPYFPPPGWPYCIAPYCYPYITFPCHPMCYTNCPVYCPPACYVVPGYGYQPPPVYPPCNLANLPTCLPYYGVAPYSPAPAGYVWPQCEYLPWIWPWIVNWPPYGQTTVSPPSTPFTPSTPSVTTSTPSTWSTPSWPTIYWPWWIFPWQTTSFYWSTTSSTWPTASSTWPPSTTPSSSLTPSTSSPTPPTTTSSIATTTTNAVWQYCPGTTTNPMFEGDVYTGCPDVNGNKRALLCIGKLAGSLVQPGQVIPVGCFSK</sequence>
<feature type="region of interest" description="Disordered" evidence="1">
    <location>
        <begin position="169"/>
        <end position="209"/>
    </location>
</feature>
<evidence type="ECO:0000313" key="4">
    <source>
        <dbReference type="WBParaSite" id="BXY_0195800.1"/>
    </source>
</evidence>
<feature type="region of interest" description="Disordered" evidence="1">
    <location>
        <begin position="954"/>
        <end position="983"/>
    </location>
</feature>
<dbReference type="AlphaFoldDB" id="A0A1I7RMM3"/>
<dbReference type="WBParaSite" id="BXY_0195800.1">
    <property type="protein sequence ID" value="BXY_0195800.1"/>
    <property type="gene ID" value="BXY_0195800"/>
</dbReference>